<dbReference type="OrthoDB" id="9795675at2"/>
<reference evidence="4 5" key="1">
    <citation type="submission" date="2018-04" db="EMBL/GenBank/DDBJ databases">
        <title>Genomic Encyclopedia of Archaeal and Bacterial Type Strains, Phase II (KMG-II): from individual species to whole genera.</title>
        <authorList>
            <person name="Goeker M."/>
        </authorList>
    </citation>
    <scope>NUCLEOTIDE SEQUENCE [LARGE SCALE GENOMIC DNA]</scope>
    <source>
        <strain evidence="4 5">DSM 29955</strain>
    </source>
</reference>
<evidence type="ECO:0000256" key="1">
    <source>
        <dbReference type="ARBA" id="ARBA00022723"/>
    </source>
</evidence>
<keyword evidence="1" id="KW-0479">Metal-binding</keyword>
<keyword evidence="2" id="KW-0378">Hydrolase</keyword>
<feature type="domain" description="Sulfatase N-terminal" evidence="3">
    <location>
        <begin position="6"/>
        <end position="339"/>
    </location>
</feature>
<gene>
    <name evidence="4" type="ORF">C8N45_106199</name>
</gene>
<dbReference type="Gene3D" id="3.40.720.10">
    <property type="entry name" value="Alkaline Phosphatase, subunit A"/>
    <property type="match status" value="1"/>
</dbReference>
<dbReference type="PANTHER" id="PTHR45953">
    <property type="entry name" value="IDURONATE 2-SULFATASE"/>
    <property type="match status" value="1"/>
</dbReference>
<protein>
    <submittedName>
        <fullName evidence="4">Choline-sulfatase</fullName>
    </submittedName>
</protein>
<dbReference type="EMBL" id="QBUD01000006">
    <property type="protein sequence ID" value="PUB14324.1"/>
    <property type="molecule type" value="Genomic_DNA"/>
</dbReference>
<evidence type="ECO:0000313" key="4">
    <source>
        <dbReference type="EMBL" id="PUB14324.1"/>
    </source>
</evidence>
<accession>A0A2T6KG98</accession>
<dbReference type="CDD" id="cd16037">
    <property type="entry name" value="sulfatase_like"/>
    <property type="match status" value="1"/>
</dbReference>
<proteinExistence type="predicted"/>
<organism evidence="4 5">
    <name type="scientific">Yoonia sediminilitoris</name>
    <dbReference type="NCBI Taxonomy" id="1286148"/>
    <lineage>
        <taxon>Bacteria</taxon>
        <taxon>Pseudomonadati</taxon>
        <taxon>Pseudomonadota</taxon>
        <taxon>Alphaproteobacteria</taxon>
        <taxon>Rhodobacterales</taxon>
        <taxon>Paracoccaceae</taxon>
        <taxon>Yoonia</taxon>
    </lineage>
</organism>
<dbReference type="Pfam" id="PF00884">
    <property type="entry name" value="Sulfatase"/>
    <property type="match status" value="1"/>
</dbReference>
<evidence type="ECO:0000256" key="2">
    <source>
        <dbReference type="ARBA" id="ARBA00022801"/>
    </source>
</evidence>
<dbReference type="AlphaFoldDB" id="A0A2T6KG98"/>
<sequence length="471" mass="52058">MPHTLPNQLIIMSDEHSRKVLKCYGNSVVETPNIDRLAARGTLFENAYTSVPICVPARATFATGQYGHATGHWDNATPYNGEPDSWGHALQEAGIDVGSIGKLHYRNAEDPTGLDFQEIPMHVMNGIGDVLGCVREPLPKRWKSQNLALNIGAGRTDYSEYDKHISERAIEWITTRATNDNPWVLFVSFICPHFPLIAPEEFFALYDGKGLMPTKPRSVPEHPWLAAQRECFAYDNFNEERVGTALAAYYGLVTFIDSLVGSILDALDRAGLTEKTIVYYLSDHGDNMGERDMWGKSNMYEESVGIPIVISGPNVSRDHVCRTPVSLIDMHPTILNAAGLKAASNRPGSSLLEIACRDDDADRAVFSEYHAMGSISGAFMLRKGKWKLIYYVGLLPELYDLTTDPEELFNLGQAAEYATVRAELEKELRLICDPEQIDAQAKAAQRKIIEQHGGVDAVVEKGGFGGTPVPN</sequence>
<keyword evidence="5" id="KW-1185">Reference proteome</keyword>
<evidence type="ECO:0000313" key="5">
    <source>
        <dbReference type="Proteomes" id="UP000244523"/>
    </source>
</evidence>
<dbReference type="InterPro" id="IPR017850">
    <property type="entry name" value="Alkaline_phosphatase_core_sf"/>
</dbReference>
<dbReference type="SUPFAM" id="SSF53649">
    <property type="entry name" value="Alkaline phosphatase-like"/>
    <property type="match status" value="1"/>
</dbReference>
<comment type="caution">
    <text evidence="4">The sequence shown here is derived from an EMBL/GenBank/DDBJ whole genome shotgun (WGS) entry which is preliminary data.</text>
</comment>
<dbReference type="InterPro" id="IPR000917">
    <property type="entry name" value="Sulfatase_N"/>
</dbReference>
<dbReference type="GO" id="GO:0046872">
    <property type="term" value="F:metal ion binding"/>
    <property type="evidence" value="ECO:0007669"/>
    <property type="project" value="UniProtKB-KW"/>
</dbReference>
<dbReference type="PANTHER" id="PTHR45953:SF1">
    <property type="entry name" value="IDURONATE 2-SULFATASE"/>
    <property type="match status" value="1"/>
</dbReference>
<dbReference type="GO" id="GO:0008484">
    <property type="term" value="F:sulfuric ester hydrolase activity"/>
    <property type="evidence" value="ECO:0007669"/>
    <property type="project" value="TreeGrafter"/>
</dbReference>
<dbReference type="RefSeq" id="WP_108386732.1">
    <property type="nucleotide sequence ID" value="NZ_QBUD01000006.1"/>
</dbReference>
<name>A0A2T6KG98_9RHOB</name>
<evidence type="ECO:0000259" key="3">
    <source>
        <dbReference type="Pfam" id="PF00884"/>
    </source>
</evidence>
<dbReference type="GO" id="GO:0005737">
    <property type="term" value="C:cytoplasm"/>
    <property type="evidence" value="ECO:0007669"/>
    <property type="project" value="TreeGrafter"/>
</dbReference>
<dbReference type="Proteomes" id="UP000244523">
    <property type="component" value="Unassembled WGS sequence"/>
</dbReference>